<reference evidence="1" key="1">
    <citation type="submission" date="2025-08" db="UniProtKB">
        <authorList>
            <consortium name="Ensembl"/>
        </authorList>
    </citation>
    <scope>IDENTIFICATION</scope>
</reference>
<accession>A0A3Q1FFP3</accession>
<organism evidence="1 2">
    <name type="scientific">Acanthochromis polyacanthus</name>
    <name type="common">spiny chromis</name>
    <dbReference type="NCBI Taxonomy" id="80966"/>
    <lineage>
        <taxon>Eukaryota</taxon>
        <taxon>Metazoa</taxon>
        <taxon>Chordata</taxon>
        <taxon>Craniata</taxon>
        <taxon>Vertebrata</taxon>
        <taxon>Euteleostomi</taxon>
        <taxon>Actinopterygii</taxon>
        <taxon>Neopterygii</taxon>
        <taxon>Teleostei</taxon>
        <taxon>Neoteleostei</taxon>
        <taxon>Acanthomorphata</taxon>
        <taxon>Ovalentaria</taxon>
        <taxon>Pomacentridae</taxon>
        <taxon>Acanthochromis</taxon>
    </lineage>
</organism>
<proteinExistence type="predicted"/>
<evidence type="ECO:0000313" key="1">
    <source>
        <dbReference type="Ensembl" id="ENSAPOP00000016711.1"/>
    </source>
</evidence>
<name>A0A3Q1FFP3_9TELE</name>
<dbReference type="Proteomes" id="UP000257200">
    <property type="component" value="Unplaced"/>
</dbReference>
<dbReference type="InterPro" id="IPR027417">
    <property type="entry name" value="P-loop_NTPase"/>
</dbReference>
<dbReference type="GeneTree" id="ENSGT00940000177702"/>
<dbReference type="InParanoid" id="A0A3Q1FFP3"/>
<reference evidence="1" key="2">
    <citation type="submission" date="2025-09" db="UniProtKB">
        <authorList>
            <consortium name="Ensembl"/>
        </authorList>
    </citation>
    <scope>IDENTIFICATION</scope>
</reference>
<dbReference type="Gene3D" id="3.40.50.300">
    <property type="entry name" value="P-loop containing nucleotide triphosphate hydrolases"/>
    <property type="match status" value="1"/>
</dbReference>
<evidence type="ECO:0000313" key="2">
    <source>
        <dbReference type="Proteomes" id="UP000257200"/>
    </source>
</evidence>
<dbReference type="AlphaFoldDB" id="A0A3Q1FFP3"/>
<evidence type="ECO:0008006" key="3">
    <source>
        <dbReference type="Google" id="ProtNLM"/>
    </source>
</evidence>
<protein>
    <recommendedName>
        <fullName evidence="3">Muscle-specific beta 1 integrin binding protein 2</fullName>
    </recommendedName>
</protein>
<sequence>MKYIIGIGGVTNRGKTTLTNHLIKNLPNCYVVHQDDFFKEAEEVSHLDSQ</sequence>
<keyword evidence="2" id="KW-1185">Reference proteome</keyword>
<dbReference type="SUPFAM" id="SSF52540">
    <property type="entry name" value="P-loop containing nucleoside triphosphate hydrolases"/>
    <property type="match status" value="1"/>
</dbReference>
<dbReference type="STRING" id="80966.ENSAPOP00000016711"/>
<dbReference type="Ensembl" id="ENSAPOT00000025767.1">
    <property type="protein sequence ID" value="ENSAPOP00000016711.1"/>
    <property type="gene ID" value="ENSAPOG00000019840.1"/>
</dbReference>